<protein>
    <submittedName>
        <fullName evidence="1">Uncharacterized protein</fullName>
    </submittedName>
</protein>
<proteinExistence type="predicted"/>
<accession>A0AC11BY87</accession>
<dbReference type="Ensembl" id="ENSOART00020026592.2">
    <property type="protein sequence ID" value="ENSOARP00020022073.2"/>
    <property type="gene ID" value="ENSOARG00020017289.2"/>
</dbReference>
<reference evidence="1" key="3">
    <citation type="submission" date="2025-09" db="UniProtKB">
        <authorList>
            <consortium name="Ensembl"/>
        </authorList>
    </citation>
    <scope>IDENTIFICATION</scope>
</reference>
<organism evidence="1">
    <name type="scientific">Ovis aries</name>
    <name type="common">Sheep</name>
    <dbReference type="NCBI Taxonomy" id="9940"/>
    <lineage>
        <taxon>Eukaryota</taxon>
        <taxon>Metazoa</taxon>
        <taxon>Chordata</taxon>
        <taxon>Craniata</taxon>
        <taxon>Vertebrata</taxon>
        <taxon>Euteleostomi</taxon>
        <taxon>Mammalia</taxon>
        <taxon>Eutheria</taxon>
        <taxon>Laurasiatheria</taxon>
        <taxon>Artiodactyla</taxon>
        <taxon>Ruminantia</taxon>
        <taxon>Pecora</taxon>
        <taxon>Bovidae</taxon>
        <taxon>Caprinae</taxon>
        <taxon>Ovis</taxon>
    </lineage>
</organism>
<reference evidence="1" key="1">
    <citation type="submission" date="2020-11" db="EMBL/GenBank/DDBJ databases">
        <authorList>
            <person name="Davenport K.M."/>
            <person name="Bickhart D.M."/>
            <person name="Smith T.P.L."/>
            <person name="Murdoch B.M."/>
            <person name="Rosen B.D."/>
        </authorList>
    </citation>
    <scope>NUCLEOTIDE SEQUENCE [LARGE SCALE GENOMIC DNA]</scope>
    <source>
        <strain evidence="1">OAR_USU_Benz2616</strain>
    </source>
</reference>
<gene>
    <name evidence="1" type="primary">LOC101112761</name>
</gene>
<name>A0AC11BY87_SHEEP</name>
<reference evidence="1" key="2">
    <citation type="submission" date="2025-08" db="UniProtKB">
        <authorList>
            <consortium name="Ensembl"/>
        </authorList>
    </citation>
    <scope>IDENTIFICATION</scope>
</reference>
<evidence type="ECO:0000313" key="1">
    <source>
        <dbReference type="Ensembl" id="ENSOARP00020022073.2"/>
    </source>
</evidence>
<sequence length="271" mass="28938">MHRFLTTSTTWDAPVLASPAPMPSPLKLMTDRAFDAFTPKGVVISKSEKPGQVYQKEDDLPKGLPKEATVLGTIQILCFLVISSLGVILVYAPSSPQLSPAISTILMSGYPFLGALCFAITGTLSIISGKKSSETFAINSLTFSAVSSVAAGAGFILLTGSLVTLRTASQQCDSGRDYLSSLPYSTYYYSIYDVKDCLLTSVGLTEDPTGHMEQLSPRAPAPEPGSRSCGSLLARELVPHKKRSIAVRSPFTAARESSHSSQQRKDPAQPE</sequence>